<reference evidence="4 5" key="2">
    <citation type="submission" date="2024-07" db="EMBL/GenBank/DDBJ databases">
        <authorList>
            <person name="Akdeniz Z."/>
        </authorList>
    </citation>
    <scope>NUCLEOTIDE SEQUENCE [LARGE SCALE GENOMIC DNA]</scope>
</reference>
<keyword evidence="1" id="KW-0175">Coiled coil</keyword>
<organism evidence="3">
    <name type="scientific">Hexamita inflata</name>
    <dbReference type="NCBI Taxonomy" id="28002"/>
    <lineage>
        <taxon>Eukaryota</taxon>
        <taxon>Metamonada</taxon>
        <taxon>Diplomonadida</taxon>
        <taxon>Hexamitidae</taxon>
        <taxon>Hexamitinae</taxon>
        <taxon>Hexamita</taxon>
    </lineage>
</organism>
<dbReference type="SUPFAM" id="SSF46689">
    <property type="entry name" value="Homeodomain-like"/>
    <property type="match status" value="1"/>
</dbReference>
<proteinExistence type="predicted"/>
<evidence type="ECO:0000313" key="3">
    <source>
        <dbReference type="EMBL" id="CAI9955605.1"/>
    </source>
</evidence>
<dbReference type="PROSITE" id="PS51294">
    <property type="entry name" value="HTH_MYB"/>
    <property type="match status" value="1"/>
</dbReference>
<evidence type="ECO:0000259" key="2">
    <source>
        <dbReference type="PROSITE" id="PS51294"/>
    </source>
</evidence>
<dbReference type="InterPro" id="IPR009057">
    <property type="entry name" value="Homeodomain-like_sf"/>
</dbReference>
<reference evidence="3" key="1">
    <citation type="submission" date="2023-06" db="EMBL/GenBank/DDBJ databases">
        <authorList>
            <person name="Kurt Z."/>
        </authorList>
    </citation>
    <scope>NUCLEOTIDE SEQUENCE</scope>
</reference>
<evidence type="ECO:0000256" key="1">
    <source>
        <dbReference type="SAM" id="Coils"/>
    </source>
</evidence>
<evidence type="ECO:0000313" key="4">
    <source>
        <dbReference type="EMBL" id="CAL5979290.1"/>
    </source>
</evidence>
<name>A0AA86QB51_9EUKA</name>
<comment type="caution">
    <text evidence="3">The sequence shown here is derived from an EMBL/GenBank/DDBJ whole genome shotgun (WGS) entry which is preliminary data.</text>
</comment>
<dbReference type="InterPro" id="IPR017930">
    <property type="entry name" value="Myb_dom"/>
</dbReference>
<keyword evidence="5" id="KW-1185">Reference proteome</keyword>
<dbReference type="AlphaFoldDB" id="A0AA86QB51"/>
<protein>
    <submittedName>
        <fullName evidence="3">SANT/Myb domain</fullName>
    </submittedName>
    <submittedName>
        <fullName evidence="4">SANT/Myb_domain</fullName>
    </submittedName>
</protein>
<feature type="domain" description="HTH myb-type" evidence="2">
    <location>
        <begin position="49"/>
        <end position="91"/>
    </location>
</feature>
<accession>A0AA86QB51</accession>
<dbReference type="EMBL" id="CATOUU010000865">
    <property type="protein sequence ID" value="CAI9955605.1"/>
    <property type="molecule type" value="Genomic_DNA"/>
</dbReference>
<dbReference type="Gene3D" id="1.10.10.60">
    <property type="entry name" value="Homeodomain-like"/>
    <property type="match status" value="1"/>
</dbReference>
<dbReference type="CDD" id="cd00167">
    <property type="entry name" value="SANT"/>
    <property type="match status" value="1"/>
</dbReference>
<gene>
    <name evidence="3" type="ORF">HINF_LOCUS43250</name>
    <name evidence="4" type="ORF">HINF_LOCUS5437</name>
</gene>
<dbReference type="Proteomes" id="UP001642409">
    <property type="component" value="Unassembled WGS sequence"/>
</dbReference>
<dbReference type="EMBL" id="CAXDID020000010">
    <property type="protein sequence ID" value="CAL5979290.1"/>
    <property type="molecule type" value="Genomic_DNA"/>
</dbReference>
<dbReference type="InterPro" id="IPR001005">
    <property type="entry name" value="SANT/Myb"/>
</dbReference>
<feature type="coiled-coil region" evidence="1">
    <location>
        <begin position="1"/>
        <end position="28"/>
    </location>
</feature>
<evidence type="ECO:0000313" key="5">
    <source>
        <dbReference type="Proteomes" id="UP001642409"/>
    </source>
</evidence>
<sequence>MTNLTIQNALLTLEIQELREQILVLKVNHQRKSTNGDKQTRLHWDFRQDQLLLRLVASFGFKNCRDVAAEMKCRSEKQVYFRLRYLLDLFARNSGSQKLSAEWRDFLTGCQIKQM</sequence>